<protein>
    <submittedName>
        <fullName evidence="1">Uncharacterized protein</fullName>
    </submittedName>
</protein>
<reference evidence="1" key="1">
    <citation type="journal article" date="2020" name="Nature">
        <title>Giant virus diversity and host interactions through global metagenomics.</title>
        <authorList>
            <person name="Schulz F."/>
            <person name="Roux S."/>
            <person name="Paez-Espino D."/>
            <person name="Jungbluth S."/>
            <person name="Walsh D.A."/>
            <person name="Denef V.J."/>
            <person name="McMahon K.D."/>
            <person name="Konstantinidis K.T."/>
            <person name="Eloe-Fadrosh E.A."/>
            <person name="Kyrpides N.C."/>
            <person name="Woyke T."/>
        </authorList>
    </citation>
    <scope>NUCLEOTIDE SEQUENCE</scope>
    <source>
        <strain evidence="1">GVMAG-M-3300027804-47</strain>
    </source>
</reference>
<name>A0A6C0LFF4_9ZZZZ</name>
<sequence length="47" mass="5927">MYSQKNFNTIIPKIILNIIYYKELFFIYKYNSIYINTNNEQYRNYSE</sequence>
<evidence type="ECO:0000313" key="1">
    <source>
        <dbReference type="EMBL" id="QHU29273.1"/>
    </source>
</evidence>
<dbReference type="AlphaFoldDB" id="A0A6C0LFF4"/>
<dbReference type="EMBL" id="MN740483">
    <property type="protein sequence ID" value="QHU29273.1"/>
    <property type="molecule type" value="Genomic_DNA"/>
</dbReference>
<accession>A0A6C0LFF4</accession>
<organism evidence="1">
    <name type="scientific">viral metagenome</name>
    <dbReference type="NCBI Taxonomy" id="1070528"/>
    <lineage>
        <taxon>unclassified sequences</taxon>
        <taxon>metagenomes</taxon>
        <taxon>organismal metagenomes</taxon>
    </lineage>
</organism>
<proteinExistence type="predicted"/>